<evidence type="ECO:0000256" key="1">
    <source>
        <dbReference type="ARBA" id="ARBA00009688"/>
    </source>
</evidence>
<dbReference type="OMA" id="LDFMMAR"/>
<dbReference type="Pfam" id="PF14775">
    <property type="entry name" value="NYD-SP28_assoc"/>
    <property type="match status" value="1"/>
</dbReference>
<proteinExistence type="inferred from homology"/>
<comment type="similarity">
    <text evidence="1">Belongs to the DRC1 family.</text>
</comment>
<keyword evidence="2 3" id="KW-0175">Coiled coil</keyword>
<evidence type="ECO:0000259" key="5">
    <source>
        <dbReference type="Pfam" id="PF14775"/>
    </source>
</evidence>
<dbReference type="RefSeq" id="XP_004039689.1">
    <property type="nucleotide sequence ID" value="XM_004039641.1"/>
</dbReference>
<dbReference type="PANTHER" id="PTHR21625">
    <property type="entry name" value="NYD-SP28 PROTEIN"/>
    <property type="match status" value="1"/>
</dbReference>
<dbReference type="AlphaFoldDB" id="G0QK69"/>
<name>G0QK69_ICHMU</name>
<gene>
    <name evidence="6" type="ORF">IMG5_013690</name>
</gene>
<evidence type="ECO:0000256" key="2">
    <source>
        <dbReference type="ARBA" id="ARBA00023054"/>
    </source>
</evidence>
<evidence type="ECO:0000313" key="7">
    <source>
        <dbReference type="Proteomes" id="UP000008983"/>
    </source>
</evidence>
<dbReference type="GeneID" id="14910580"/>
<accession>G0QK69</accession>
<sequence length="630" mass="75885">MQKGKIQIQVSRGNIDLLIRSTYQEINKLKLKSERFQKKKRQEDDKLRKERYESIQNEAASSGKRNAALEMKWAELNDIEECEELNAQIQEQQKVFAQIIEGKENLRKEFEDELKKKDDEYIKMLKEQSNDIRDMIKQMRSQYTSVRLANLNEFEDIEKQFEQDRQNLIKEQQTEIDKIFEKHNSIEKEYVDQYAAKEEDNIKNIEDLRIKGAKHYAELKITMETEIQDLEKCFEDMKALYQLITEKLDYSLKVLKEKHDENNTLCDELKRRENNYKNRLKDLIRDYNQKDKNFKEENKRLTQEYKRVIKQFKELQRKFKHFEKADMERYTEIQKMNEAEVQKLKEQIIKCNMTIHVQQLGIKWVNHLTEEEIIANQLASQQPVLAESEEVQFLVSESKLKEICKIILDEADFLIDDKLREELEGKPEHENISQRLDCIKKCLYIESTDEMNIFIKQLITTCRVKTLDEQQMEAKQRLIEAGIIKEEQFVQEIDLETTQININEIIRFLQNWQTTKEQRKHMLESQSSKKAVKQETQREIKERIAREGKKYWEKLTQVLPARTFRIWNVLDKSLSEYYELLLERQKLIEETSDLHNQNEELKNLLNQYIQIDHELIIRPTRLINVDQAQK</sequence>
<feature type="coiled-coil region" evidence="3">
    <location>
        <begin position="252"/>
        <end position="347"/>
    </location>
</feature>
<dbReference type="GO" id="GO:0005858">
    <property type="term" value="C:axonemal dynein complex"/>
    <property type="evidence" value="ECO:0007669"/>
    <property type="project" value="InterPro"/>
</dbReference>
<dbReference type="InterPro" id="IPR039505">
    <property type="entry name" value="DRC1/2_N"/>
</dbReference>
<feature type="domain" description="Dynein regulatory complex protein 1 C-terminal" evidence="5">
    <location>
        <begin position="550"/>
        <end position="609"/>
    </location>
</feature>
<dbReference type="GO" id="GO:0070286">
    <property type="term" value="P:axonemal dynein complex assembly"/>
    <property type="evidence" value="ECO:0007669"/>
    <property type="project" value="InterPro"/>
</dbReference>
<evidence type="ECO:0000259" key="4">
    <source>
        <dbReference type="Pfam" id="PF14772"/>
    </source>
</evidence>
<dbReference type="FunCoup" id="G0QK69">
    <property type="interactions" value="7"/>
</dbReference>
<dbReference type="OrthoDB" id="1677536at2759"/>
<dbReference type="STRING" id="857967.G0QK69"/>
<organism evidence="6 7">
    <name type="scientific">Ichthyophthirius multifiliis</name>
    <name type="common">White spot disease agent</name>
    <name type="synonym">Ich</name>
    <dbReference type="NCBI Taxonomy" id="5932"/>
    <lineage>
        <taxon>Eukaryota</taxon>
        <taxon>Sar</taxon>
        <taxon>Alveolata</taxon>
        <taxon>Ciliophora</taxon>
        <taxon>Intramacronucleata</taxon>
        <taxon>Oligohymenophorea</taxon>
        <taxon>Hymenostomatida</taxon>
        <taxon>Ophryoglenina</taxon>
        <taxon>Ichthyophthirius</taxon>
    </lineage>
</organism>
<evidence type="ECO:0008006" key="8">
    <source>
        <dbReference type="Google" id="ProtNLM"/>
    </source>
</evidence>
<dbReference type="InterPro" id="IPR039750">
    <property type="entry name" value="DRC1/DRC2"/>
</dbReference>
<feature type="domain" description="Dynein regulatory complex protein 1/2 N-terminal" evidence="4">
    <location>
        <begin position="33"/>
        <end position="132"/>
    </location>
</feature>
<dbReference type="InterPro" id="IPR029440">
    <property type="entry name" value="DRC1_C"/>
</dbReference>
<feature type="coiled-coil region" evidence="3">
    <location>
        <begin position="100"/>
        <end position="189"/>
    </location>
</feature>
<evidence type="ECO:0000313" key="6">
    <source>
        <dbReference type="EMBL" id="EGR34385.1"/>
    </source>
</evidence>
<dbReference type="EMBL" id="GL983133">
    <property type="protein sequence ID" value="EGR34385.1"/>
    <property type="molecule type" value="Genomic_DNA"/>
</dbReference>
<dbReference type="PANTHER" id="PTHR21625:SF1">
    <property type="entry name" value="DYNEIN REGULATORY COMPLEX PROTEIN 1"/>
    <property type="match status" value="1"/>
</dbReference>
<feature type="coiled-coil region" evidence="3">
    <location>
        <begin position="584"/>
        <end position="614"/>
    </location>
</feature>
<reference evidence="6 7" key="1">
    <citation type="submission" date="2011-07" db="EMBL/GenBank/DDBJ databases">
        <authorList>
            <person name="Coyne R."/>
            <person name="Brami D."/>
            <person name="Johnson J."/>
            <person name="Hostetler J."/>
            <person name="Hannick L."/>
            <person name="Clark T."/>
            <person name="Cassidy-Hanley D."/>
            <person name="Inman J."/>
        </authorList>
    </citation>
    <scope>NUCLEOTIDE SEQUENCE [LARGE SCALE GENOMIC DNA]</scope>
    <source>
        <strain evidence="6 7">G5</strain>
    </source>
</reference>
<dbReference type="Proteomes" id="UP000008983">
    <property type="component" value="Unassembled WGS sequence"/>
</dbReference>
<dbReference type="GO" id="GO:0060285">
    <property type="term" value="P:cilium-dependent cell motility"/>
    <property type="evidence" value="ECO:0007669"/>
    <property type="project" value="TreeGrafter"/>
</dbReference>
<keyword evidence="7" id="KW-1185">Reference proteome</keyword>
<protein>
    <recommendedName>
        <fullName evidence="8">Dynein regulatory complex protein 1/2 N-terminal domain-containing protein</fullName>
    </recommendedName>
</protein>
<dbReference type="Pfam" id="PF14772">
    <property type="entry name" value="NYD-SP28"/>
    <property type="match status" value="1"/>
</dbReference>
<dbReference type="InParanoid" id="G0QK69"/>
<dbReference type="eggNOG" id="ENOG502QQ2B">
    <property type="taxonomic scope" value="Eukaryota"/>
</dbReference>
<dbReference type="GO" id="GO:0003352">
    <property type="term" value="P:regulation of cilium movement"/>
    <property type="evidence" value="ECO:0007669"/>
    <property type="project" value="TreeGrafter"/>
</dbReference>
<evidence type="ECO:0000256" key="3">
    <source>
        <dbReference type="SAM" id="Coils"/>
    </source>
</evidence>